<organism evidence="2 3">
    <name type="scientific">Flavobacterium akiainvivens</name>
    <dbReference type="NCBI Taxonomy" id="1202724"/>
    <lineage>
        <taxon>Bacteria</taxon>
        <taxon>Pseudomonadati</taxon>
        <taxon>Bacteroidota</taxon>
        <taxon>Flavobacteriia</taxon>
        <taxon>Flavobacteriales</taxon>
        <taxon>Flavobacteriaceae</taxon>
        <taxon>Flavobacterium</taxon>
    </lineage>
</organism>
<evidence type="ECO:0000313" key="2">
    <source>
        <dbReference type="EMBL" id="KOS06205.1"/>
    </source>
</evidence>
<reference evidence="2 3" key="1">
    <citation type="submission" date="2015-08" db="EMBL/GenBank/DDBJ databases">
        <title>Whole genome sequence of Flavobacterium akiainvivens IK-1T, from decaying Wikstroemia oahuensis, an endemic Hawaiian shrub.</title>
        <authorList>
            <person name="Wan X."/>
            <person name="Hou S."/>
            <person name="Saito J."/>
            <person name="Donachie S."/>
        </authorList>
    </citation>
    <scope>NUCLEOTIDE SEQUENCE [LARGE SCALE GENOMIC DNA]</scope>
    <source>
        <strain evidence="2 3">IK-1</strain>
    </source>
</reference>
<feature type="transmembrane region" description="Helical" evidence="1">
    <location>
        <begin position="58"/>
        <end position="75"/>
    </location>
</feature>
<dbReference type="STRING" id="1202724.AM493_09310"/>
<keyword evidence="3" id="KW-1185">Reference proteome</keyword>
<accession>A0A0M8MAU0</accession>
<dbReference type="PATRIC" id="fig|1202724.3.peg.1933"/>
<keyword evidence="1" id="KW-0812">Transmembrane</keyword>
<evidence type="ECO:0000256" key="1">
    <source>
        <dbReference type="SAM" id="Phobius"/>
    </source>
</evidence>
<keyword evidence="1" id="KW-0472">Membrane</keyword>
<comment type="caution">
    <text evidence="2">The sequence shown here is derived from an EMBL/GenBank/DDBJ whole genome shotgun (WGS) entry which is preliminary data.</text>
</comment>
<evidence type="ECO:0000313" key="3">
    <source>
        <dbReference type="Proteomes" id="UP000037755"/>
    </source>
</evidence>
<proteinExistence type="predicted"/>
<dbReference type="AlphaFoldDB" id="A0A0M8MAU0"/>
<protein>
    <submittedName>
        <fullName evidence="2">Uncharacterized protein</fullName>
    </submittedName>
</protein>
<dbReference type="EMBL" id="LIYD01000005">
    <property type="protein sequence ID" value="KOS06205.1"/>
    <property type="molecule type" value="Genomic_DNA"/>
</dbReference>
<name>A0A0M8MAU0_9FLAO</name>
<keyword evidence="1" id="KW-1133">Transmembrane helix</keyword>
<sequence length="90" mass="10480">MLPFCQKLRIFNEHNEYFTAMKKWVRSGLVWAGILYVITMVLFPLFDHENFSVEKLLMGIPLWIVVGLVIGYLFDKKGKSKSTKKKTAKP</sequence>
<feature type="transmembrane region" description="Helical" evidence="1">
    <location>
        <begin position="28"/>
        <end position="46"/>
    </location>
</feature>
<dbReference type="Proteomes" id="UP000037755">
    <property type="component" value="Unassembled WGS sequence"/>
</dbReference>
<gene>
    <name evidence="2" type="ORF">AM493_09310</name>
</gene>